<dbReference type="GO" id="GO:0006508">
    <property type="term" value="P:proteolysis"/>
    <property type="evidence" value="ECO:0007669"/>
    <property type="project" value="UniProtKB-KW"/>
</dbReference>
<dbReference type="PANTHER" id="PTHR21646">
    <property type="entry name" value="UBIQUITIN CARBOXYL-TERMINAL HYDROLASE"/>
    <property type="match status" value="1"/>
</dbReference>
<dbReference type="PROSITE" id="PS00972">
    <property type="entry name" value="USP_1"/>
    <property type="match status" value="1"/>
</dbReference>
<dbReference type="Proteomes" id="UP000501346">
    <property type="component" value="Chromosome ScIX"/>
</dbReference>
<dbReference type="InterPro" id="IPR038765">
    <property type="entry name" value="Papain-like_cys_pep_sf"/>
</dbReference>
<protein>
    <recommendedName>
        <fullName evidence="3">ubiquitinyl hydrolase 1</fullName>
        <ecNumber evidence="3">3.4.19.12</ecNumber>
    </recommendedName>
</protein>
<dbReference type="PANTHER" id="PTHR21646:SF24">
    <property type="entry name" value="UBIQUITIN CARBOXYL-TERMINAL HYDROLASE"/>
    <property type="match status" value="1"/>
</dbReference>
<dbReference type="InterPro" id="IPR028889">
    <property type="entry name" value="USP"/>
</dbReference>
<proteinExistence type="inferred from homology"/>
<keyword evidence="7" id="KW-0788">Thiol protease</keyword>
<feature type="domain" description="USP" evidence="9">
    <location>
        <begin position="612"/>
        <end position="1072"/>
    </location>
</feature>
<dbReference type="Pfam" id="PF00443">
    <property type="entry name" value="UCH"/>
    <property type="match status" value="1"/>
</dbReference>
<feature type="compositionally biased region" description="Pro residues" evidence="8">
    <location>
        <begin position="519"/>
        <end position="538"/>
    </location>
</feature>
<dbReference type="EC" id="3.4.19.12" evidence="3"/>
<dbReference type="SUPFAM" id="SSF52821">
    <property type="entry name" value="Rhodanese/Cell cycle control phosphatase"/>
    <property type="match status" value="1"/>
</dbReference>
<reference evidence="10 11" key="1">
    <citation type="journal article" date="2019" name="BMC Genomics">
        <title>Chromosome level assembly and comparative genome analysis confirm lager-brewing yeasts originated from a single hybridization.</title>
        <authorList>
            <person name="Salazar A.N."/>
            <person name="Gorter de Vries A.R."/>
            <person name="van den Broek M."/>
            <person name="Brouwers N."/>
            <person name="de la Torre Cortes P."/>
            <person name="Kuijpers N.G.A."/>
            <person name="Daran J.G."/>
            <person name="Abeel T."/>
        </authorList>
    </citation>
    <scope>NUCLEOTIDE SEQUENCE [LARGE SCALE GENOMIC DNA]</scope>
    <source>
        <strain evidence="10 11">CBS 1483</strain>
    </source>
</reference>
<dbReference type="InterPro" id="IPR018200">
    <property type="entry name" value="USP_CS"/>
</dbReference>
<evidence type="ECO:0000313" key="10">
    <source>
        <dbReference type="EMBL" id="QID80083.1"/>
    </source>
</evidence>
<evidence type="ECO:0000256" key="4">
    <source>
        <dbReference type="ARBA" id="ARBA00022670"/>
    </source>
</evidence>
<dbReference type="CDD" id="cd02674">
    <property type="entry name" value="Peptidase_C19R"/>
    <property type="match status" value="1"/>
</dbReference>
<keyword evidence="5" id="KW-0833">Ubl conjugation pathway</keyword>
<keyword evidence="6" id="KW-0378">Hydrolase</keyword>
<dbReference type="GO" id="GO:0016579">
    <property type="term" value="P:protein deubiquitination"/>
    <property type="evidence" value="ECO:0007669"/>
    <property type="project" value="InterPro"/>
</dbReference>
<evidence type="ECO:0000256" key="1">
    <source>
        <dbReference type="ARBA" id="ARBA00000707"/>
    </source>
</evidence>
<dbReference type="PROSITE" id="PS50235">
    <property type="entry name" value="USP_3"/>
    <property type="match status" value="1"/>
</dbReference>
<keyword evidence="11" id="KW-1185">Reference proteome</keyword>
<dbReference type="InterPro" id="IPR050185">
    <property type="entry name" value="Ub_carboxyl-term_hydrolase"/>
</dbReference>
<name>A0A6C1DU00_SACPS</name>
<evidence type="ECO:0000313" key="11">
    <source>
        <dbReference type="Proteomes" id="UP000501346"/>
    </source>
</evidence>
<feature type="region of interest" description="Disordered" evidence="8">
    <location>
        <begin position="916"/>
        <end position="945"/>
    </location>
</feature>
<evidence type="ECO:0000259" key="9">
    <source>
        <dbReference type="PROSITE" id="PS50235"/>
    </source>
</evidence>
<dbReference type="InterPro" id="IPR001394">
    <property type="entry name" value="Peptidase_C19_UCH"/>
</dbReference>
<feature type="compositionally biased region" description="Pro residues" evidence="8">
    <location>
        <begin position="500"/>
        <end position="510"/>
    </location>
</feature>
<organism evidence="10 11">
    <name type="scientific">Saccharomyces pastorianus</name>
    <name type="common">Lager yeast</name>
    <name type="synonym">Saccharomyces cerevisiae x Saccharomyces eubayanus</name>
    <dbReference type="NCBI Taxonomy" id="27292"/>
    <lineage>
        <taxon>Eukaryota</taxon>
        <taxon>Fungi</taxon>
        <taxon>Dikarya</taxon>
        <taxon>Ascomycota</taxon>
        <taxon>Saccharomycotina</taxon>
        <taxon>Saccharomycetes</taxon>
        <taxon>Saccharomycetales</taxon>
        <taxon>Saccharomycetaceae</taxon>
        <taxon>Saccharomyces</taxon>
    </lineage>
</organism>
<dbReference type="SUPFAM" id="SSF54001">
    <property type="entry name" value="Cysteine proteinases"/>
    <property type="match status" value="1"/>
</dbReference>
<dbReference type="FunFam" id="3.90.70.10:FF:000134">
    <property type="entry name" value="Ubiquitin-specific protease"/>
    <property type="match status" value="1"/>
</dbReference>
<comment type="catalytic activity">
    <reaction evidence="1">
        <text>Thiol-dependent hydrolysis of ester, thioester, amide, peptide and isopeptide bonds formed by the C-terminal Gly of ubiquitin (a 76-residue protein attached to proteins as an intracellular targeting signal).</text>
        <dbReference type="EC" id="3.4.19.12"/>
    </reaction>
</comment>
<dbReference type="Gene3D" id="3.90.70.10">
    <property type="entry name" value="Cysteine proteinases"/>
    <property type="match status" value="1"/>
</dbReference>
<evidence type="ECO:0000256" key="6">
    <source>
        <dbReference type="ARBA" id="ARBA00022801"/>
    </source>
</evidence>
<dbReference type="PROSITE" id="PS00973">
    <property type="entry name" value="USP_2"/>
    <property type="match status" value="1"/>
</dbReference>
<evidence type="ECO:0000256" key="8">
    <source>
        <dbReference type="SAM" id="MobiDB-lite"/>
    </source>
</evidence>
<dbReference type="OrthoDB" id="292964at2759"/>
<feature type="region of interest" description="Disordered" evidence="8">
    <location>
        <begin position="467"/>
        <end position="539"/>
    </location>
</feature>
<keyword evidence="4 10" id="KW-0645">Protease</keyword>
<evidence type="ECO:0000256" key="5">
    <source>
        <dbReference type="ARBA" id="ARBA00022786"/>
    </source>
</evidence>
<dbReference type="InterPro" id="IPR036873">
    <property type="entry name" value="Rhodanese-like_dom_sf"/>
</dbReference>
<accession>A0A6C1DU00</accession>
<dbReference type="EMBL" id="CP048990">
    <property type="protein sequence ID" value="QID80083.1"/>
    <property type="molecule type" value="Genomic_DNA"/>
</dbReference>
<feature type="compositionally biased region" description="Low complexity" evidence="8">
    <location>
        <begin position="471"/>
        <end position="494"/>
    </location>
</feature>
<feature type="compositionally biased region" description="Polar residues" evidence="8">
    <location>
        <begin position="923"/>
        <end position="935"/>
    </location>
</feature>
<comment type="similarity">
    <text evidence="2">Belongs to the peptidase C19 family.</text>
</comment>
<evidence type="ECO:0000256" key="3">
    <source>
        <dbReference type="ARBA" id="ARBA00012759"/>
    </source>
</evidence>
<evidence type="ECO:0000256" key="2">
    <source>
        <dbReference type="ARBA" id="ARBA00009085"/>
    </source>
</evidence>
<dbReference type="GO" id="GO:0004843">
    <property type="term" value="F:cysteine-type deubiquitinase activity"/>
    <property type="evidence" value="ECO:0007669"/>
    <property type="project" value="UniProtKB-EC"/>
</dbReference>
<dbReference type="Gene3D" id="3.40.250.10">
    <property type="entry name" value="Rhodanese-like domain"/>
    <property type="match status" value="1"/>
</dbReference>
<gene>
    <name evidence="10" type="primary">UBP7_1</name>
    <name evidence="10" type="ORF">GRS66_002388</name>
</gene>
<dbReference type="AlphaFoldDB" id="A0A6C1DU00"/>
<evidence type="ECO:0000256" key="7">
    <source>
        <dbReference type="ARBA" id="ARBA00022807"/>
    </source>
</evidence>
<sequence>MLDDDKGTAMHPHITPFTPEYSNELLRRVQDLYHEDIKHYYPQLKLEKLLDLLEHTEYLFELYLDSIHHDRPNDALTAFIIGCYYVFLIIPQSLQFQTRNKSYSIYTDLKKMYENEMNMTNVVLMVKKEIGVVLDESVKHGAGIEHRITKKRAFSVPADDLSGQVASLSLDTAAPQDHGLKGTFTEDDAEQSSPVWTAPNLEPNDQLKLALLPEVIPTPAFREPERKTSVPVRPSVLLEDVPSIYHEDDTSFASLNPPFREITADRSVTHRKDSYHSVYMVDSGNLKEDNDDLFNVENDGFIQSLDILQKQSIITAPELFSILSNRVEREKVLLIDLRIPQRSAINHIVAPNLVNVDPNLLWDKQTNTPIYKDDILEHLLKENENFINRNKFDYIAYYTDVKTFMTINFDYAFIFFYLMLTSQKTPLTTVPTTLLGGYEKWKKTLHSYAQEYHISIEDYLYRPYSQKARLQQEQQQQQQQQQQPDSQDSSSAKESSTKVPEPPSWKPPDLPIRLRKRPPPPPPVSMPTTPEIPPPLPPKIMVHSQVSSISRKPPIPAKQHVKKEQLNSNEIIQRKRQHQHQHYDQQILQPQRAYNIPTIERSPNVYVSLSITGLRNLGNTCYINSMIQCLFAAKTFRTLFISSKYKSYLQPIRSNGSHYSPKLSNSLSMLFNKMYLNGGCSVVPTGFLKVINQLRPDLKIPDDQQDTQEFLMILLDRLHDELSDQQHVANDYPNLLLYNADALKVSNNEYKHWFDKNVIGNGISPIDDIFQGQMENSLQCKRCGYTTFNYSTFYVLSLAIPRRSMKLSKLGRSTEKRVKLEDCINMFTSDEVLSGENAWDCPRCGPTASVSTSVSALENEPSIVKSKKKKSRFFTLHTGTKRRHLDFFGDGITEGHNSNNNNTTIFERERSRSPFRMLGGSGKRSSSSTPFSTGGNDSNNSSDYKNKKLTTVKTINFVTLPKILVIHLSRFYYDLTKKNNTVVTYPLILNIILKNNDTMKYKLFGVVNHTGTLISGHYTSLVNKDLEHNVNIGRSKWYYFDDEVVKADGKHGSDKNLKISSSDVYVLFYERVYD</sequence>